<organism evidence="1 2">
    <name type="scientific">Araneus ventricosus</name>
    <name type="common">Orbweaver spider</name>
    <name type="synonym">Epeira ventricosa</name>
    <dbReference type="NCBI Taxonomy" id="182803"/>
    <lineage>
        <taxon>Eukaryota</taxon>
        <taxon>Metazoa</taxon>
        <taxon>Ecdysozoa</taxon>
        <taxon>Arthropoda</taxon>
        <taxon>Chelicerata</taxon>
        <taxon>Arachnida</taxon>
        <taxon>Araneae</taxon>
        <taxon>Araneomorphae</taxon>
        <taxon>Entelegynae</taxon>
        <taxon>Araneoidea</taxon>
        <taxon>Araneidae</taxon>
        <taxon>Araneus</taxon>
    </lineage>
</organism>
<feature type="non-terminal residue" evidence="1">
    <location>
        <position position="1"/>
    </location>
</feature>
<evidence type="ECO:0000313" key="2">
    <source>
        <dbReference type="Proteomes" id="UP000499080"/>
    </source>
</evidence>
<dbReference type="EMBL" id="BGPR01044879">
    <property type="protein sequence ID" value="GBO21718.1"/>
    <property type="molecule type" value="Genomic_DNA"/>
</dbReference>
<reference evidence="1 2" key="1">
    <citation type="journal article" date="2019" name="Sci. Rep.">
        <title>Orb-weaving spider Araneus ventricosus genome elucidates the spidroin gene catalogue.</title>
        <authorList>
            <person name="Kono N."/>
            <person name="Nakamura H."/>
            <person name="Ohtoshi R."/>
            <person name="Moran D.A.P."/>
            <person name="Shinohara A."/>
            <person name="Yoshida Y."/>
            <person name="Fujiwara M."/>
            <person name="Mori M."/>
            <person name="Tomita M."/>
            <person name="Arakawa K."/>
        </authorList>
    </citation>
    <scope>NUCLEOTIDE SEQUENCE [LARGE SCALE GENOMIC DNA]</scope>
</reference>
<name>A0A4Y2VAW7_ARAVE</name>
<comment type="caution">
    <text evidence="1">The sequence shown here is derived from an EMBL/GenBank/DDBJ whole genome shotgun (WGS) entry which is preliminary data.</text>
</comment>
<accession>A0A4Y2VAW7</accession>
<dbReference type="AlphaFoldDB" id="A0A4Y2VAW7"/>
<keyword evidence="2" id="KW-1185">Reference proteome</keyword>
<proteinExistence type="predicted"/>
<gene>
    <name evidence="1" type="ORF">AVEN_269333_1</name>
</gene>
<evidence type="ECO:0000313" key="1">
    <source>
        <dbReference type="EMBL" id="GBO21718.1"/>
    </source>
</evidence>
<dbReference type="Proteomes" id="UP000499080">
    <property type="component" value="Unassembled WGS sequence"/>
</dbReference>
<protein>
    <submittedName>
        <fullName evidence="1">Uncharacterized protein</fullName>
    </submittedName>
</protein>
<sequence length="42" mass="4832">VFTENTLLIQIMEYPDELSAHDHSINSRTNLHEDRSSGTNFV</sequence>